<accession>A0ABR6V0W0</accession>
<dbReference type="EMBL" id="JABWRS010000001">
    <property type="protein sequence ID" value="MBC3474056.1"/>
    <property type="molecule type" value="Genomic_DNA"/>
</dbReference>
<keyword evidence="2" id="KW-1185">Reference proteome</keyword>
<name>A0ABR6V0W0_9PSED</name>
<evidence type="ECO:0000313" key="1">
    <source>
        <dbReference type="EMBL" id="MBC3474056.1"/>
    </source>
</evidence>
<comment type="caution">
    <text evidence="1">The sequence shown here is derived from an EMBL/GenBank/DDBJ whole genome shotgun (WGS) entry which is preliminary data.</text>
</comment>
<sequence length="64" mass="7350">MELLASDIYIPIRDMIVAKRQQLARQLVSLLTDLLQRTTEGPLQRQRHGLKGLLRTPARIESVQ</sequence>
<dbReference type="Proteomes" id="UP000628086">
    <property type="component" value="Unassembled WGS sequence"/>
</dbReference>
<proteinExistence type="predicted"/>
<evidence type="ECO:0000313" key="2">
    <source>
        <dbReference type="Proteomes" id="UP000628086"/>
    </source>
</evidence>
<organism evidence="1 2">
    <name type="scientific">Pseudomonas taiwanensis</name>
    <dbReference type="NCBI Taxonomy" id="470150"/>
    <lineage>
        <taxon>Bacteria</taxon>
        <taxon>Pseudomonadati</taxon>
        <taxon>Pseudomonadota</taxon>
        <taxon>Gammaproteobacteria</taxon>
        <taxon>Pseudomonadales</taxon>
        <taxon>Pseudomonadaceae</taxon>
        <taxon>Pseudomonas</taxon>
    </lineage>
</organism>
<reference evidence="1 2" key="1">
    <citation type="journal article" date="2020" name="Microorganisms">
        <title>Reliable Identification of Environmental Pseudomonas Isolates Using the rpoD Gene.</title>
        <authorList>
            <consortium name="The Broad Institute Genome Sequencing Platform"/>
            <person name="Girard L."/>
            <person name="Lood C."/>
            <person name="Rokni-Zadeh H."/>
            <person name="van Noort V."/>
            <person name="Lavigne R."/>
            <person name="De Mot R."/>
        </authorList>
    </citation>
    <scope>NUCLEOTIDE SEQUENCE [LARGE SCALE GENOMIC DNA]</scope>
    <source>
        <strain evidence="1 2">RW7P2</strain>
    </source>
</reference>
<dbReference type="RefSeq" id="WP_148299920.1">
    <property type="nucleotide sequence ID" value="NZ_JABWRR010000009.1"/>
</dbReference>
<protein>
    <submittedName>
        <fullName evidence="1">Uncharacterized protein</fullName>
    </submittedName>
</protein>
<gene>
    <name evidence="1" type="ORF">HU747_00435</name>
</gene>